<evidence type="ECO:0000259" key="2">
    <source>
        <dbReference type="Pfam" id="PF01206"/>
    </source>
</evidence>
<dbReference type="PANTHER" id="PTHR33279">
    <property type="entry name" value="SULFUR CARRIER PROTEIN YEDF-RELATED"/>
    <property type="match status" value="1"/>
</dbReference>
<name>V5WGS0_9SPIO</name>
<dbReference type="KEGG" id="slr:L21SP2_0941"/>
<protein>
    <recommendedName>
        <fullName evidence="2">UPF0033 domain-containing protein</fullName>
    </recommendedName>
</protein>
<comment type="similarity">
    <text evidence="1">Belongs to the sulfur carrier protein TusA family.</text>
</comment>
<dbReference type="STRING" id="1307761.L21SP2_0941"/>
<dbReference type="SUPFAM" id="SSF64307">
    <property type="entry name" value="SirA-like"/>
    <property type="match status" value="1"/>
</dbReference>
<keyword evidence="4" id="KW-1185">Reference proteome</keyword>
<dbReference type="Gene3D" id="3.30.110.40">
    <property type="entry name" value="TusA-like domain"/>
    <property type="match status" value="1"/>
</dbReference>
<gene>
    <name evidence="3" type="ORF">L21SP2_0941</name>
</gene>
<organism evidence="3 4">
    <name type="scientific">Salinispira pacifica</name>
    <dbReference type="NCBI Taxonomy" id="1307761"/>
    <lineage>
        <taxon>Bacteria</taxon>
        <taxon>Pseudomonadati</taxon>
        <taxon>Spirochaetota</taxon>
        <taxon>Spirochaetia</taxon>
        <taxon>Spirochaetales</taxon>
        <taxon>Spirochaetaceae</taxon>
        <taxon>Salinispira</taxon>
    </lineage>
</organism>
<dbReference type="CDD" id="cd00291">
    <property type="entry name" value="SirA_YedF_YeeD"/>
    <property type="match status" value="1"/>
</dbReference>
<dbReference type="RefSeq" id="WP_024267292.1">
    <property type="nucleotide sequence ID" value="NC_023035.1"/>
</dbReference>
<reference evidence="3 4" key="1">
    <citation type="journal article" date="2015" name="Stand. Genomic Sci.">
        <title>Complete genome sequence and description of Salinispira pacifica gen. nov., sp. nov., a novel spirochaete isolated form a hypersaline microbial mat.</title>
        <authorList>
            <person name="Ben Hania W."/>
            <person name="Joseph M."/>
            <person name="Schumann P."/>
            <person name="Bunk B."/>
            <person name="Fiebig A."/>
            <person name="Sproer C."/>
            <person name="Klenk H.P."/>
            <person name="Fardeau M.L."/>
            <person name="Spring S."/>
        </authorList>
    </citation>
    <scope>NUCLEOTIDE SEQUENCE [LARGE SCALE GENOMIC DNA]</scope>
    <source>
        <strain evidence="3 4">L21-RPul-D2</strain>
    </source>
</reference>
<dbReference type="InterPro" id="IPR001455">
    <property type="entry name" value="TusA-like"/>
</dbReference>
<sequence>MSKTDIQSNKTLELRDEVCPFTLAKSQQGLQELENGQILEVHLGNSESAANVPRSLDLEGHKVLSVDKLGRGHWKVLIEKAE</sequence>
<proteinExistence type="inferred from homology"/>
<evidence type="ECO:0000313" key="4">
    <source>
        <dbReference type="Proteomes" id="UP000018680"/>
    </source>
</evidence>
<evidence type="ECO:0000313" key="3">
    <source>
        <dbReference type="EMBL" id="AHC14361.1"/>
    </source>
</evidence>
<dbReference type="eggNOG" id="COG0425">
    <property type="taxonomic scope" value="Bacteria"/>
</dbReference>
<dbReference type="HOGENOM" id="CLU_165255_2_1_12"/>
<dbReference type="OrthoDB" id="9794210at2"/>
<dbReference type="AlphaFoldDB" id="V5WGS0"/>
<dbReference type="EMBL" id="CP006939">
    <property type="protein sequence ID" value="AHC14361.1"/>
    <property type="molecule type" value="Genomic_DNA"/>
</dbReference>
<dbReference type="PANTHER" id="PTHR33279:SF6">
    <property type="entry name" value="SULFUR CARRIER PROTEIN YEDF-RELATED"/>
    <property type="match status" value="1"/>
</dbReference>
<dbReference type="Proteomes" id="UP000018680">
    <property type="component" value="Chromosome"/>
</dbReference>
<evidence type="ECO:0000256" key="1">
    <source>
        <dbReference type="ARBA" id="ARBA00008984"/>
    </source>
</evidence>
<accession>V5WGS0</accession>
<feature type="domain" description="UPF0033" evidence="2">
    <location>
        <begin position="10"/>
        <end position="80"/>
    </location>
</feature>
<dbReference type="InterPro" id="IPR036868">
    <property type="entry name" value="TusA-like_sf"/>
</dbReference>
<dbReference type="Pfam" id="PF01206">
    <property type="entry name" value="TusA"/>
    <property type="match status" value="1"/>
</dbReference>